<accession>G5HTT1</accession>
<protein>
    <submittedName>
        <fullName evidence="1">Uncharacterized protein</fullName>
    </submittedName>
</protein>
<reference evidence="1 2" key="1">
    <citation type="submission" date="2011-08" db="EMBL/GenBank/DDBJ databases">
        <title>The Genome Sequence of Clostridium citroniae WAL-17108.</title>
        <authorList>
            <consortium name="The Broad Institute Genome Sequencing Platform"/>
            <person name="Earl A."/>
            <person name="Ward D."/>
            <person name="Feldgarden M."/>
            <person name="Gevers D."/>
            <person name="Finegold S.M."/>
            <person name="Summanen P.H."/>
            <person name="Molitoris D.R."/>
            <person name="Vaisanen M.L."/>
            <person name="Daigneault M."/>
            <person name="Allen-Vercoe E."/>
            <person name="Young S.K."/>
            <person name="Zeng Q."/>
            <person name="Gargeya S."/>
            <person name="Fitzgerald M."/>
            <person name="Haas B."/>
            <person name="Abouelleil A."/>
            <person name="Alvarado L."/>
            <person name="Arachchi H.M."/>
            <person name="Berlin A."/>
            <person name="Brown A."/>
            <person name="Chapman S.B."/>
            <person name="Chen Z."/>
            <person name="Dunbar C."/>
            <person name="Freedman E."/>
            <person name="Gearin G."/>
            <person name="Gellesch M."/>
            <person name="Goldberg J."/>
            <person name="Griggs A."/>
            <person name="Gujja S."/>
            <person name="Heiman D."/>
            <person name="Howarth C."/>
            <person name="Larson L."/>
            <person name="Lui A."/>
            <person name="MacDonald P.J.P."/>
            <person name="Montmayeur A."/>
            <person name="Murphy C."/>
            <person name="Neiman D."/>
            <person name="Pearson M."/>
            <person name="Priest M."/>
            <person name="Roberts A."/>
            <person name="Saif S."/>
            <person name="Shea T."/>
            <person name="Shenoy N."/>
            <person name="Sisk P."/>
            <person name="Stolte C."/>
            <person name="Sykes S."/>
            <person name="Wortman J."/>
            <person name="Nusbaum C."/>
            <person name="Birren B."/>
        </authorList>
    </citation>
    <scope>NUCLEOTIDE SEQUENCE [LARGE SCALE GENOMIC DNA]</scope>
    <source>
        <strain evidence="1 2">WAL-17108</strain>
    </source>
</reference>
<name>G5HTT1_9FIRM</name>
<proteinExistence type="predicted"/>
<dbReference type="HOGENOM" id="CLU_3198057_0_0_9"/>
<comment type="caution">
    <text evidence="1">The sequence shown here is derived from an EMBL/GenBank/DDBJ whole genome shotgun (WGS) entry which is preliminary data.</text>
</comment>
<organism evidence="1 2">
    <name type="scientific">[Clostridium] citroniae WAL-17108</name>
    <dbReference type="NCBI Taxonomy" id="742733"/>
    <lineage>
        <taxon>Bacteria</taxon>
        <taxon>Bacillati</taxon>
        <taxon>Bacillota</taxon>
        <taxon>Clostridia</taxon>
        <taxon>Lachnospirales</taxon>
        <taxon>Lachnospiraceae</taxon>
        <taxon>Enterocloster</taxon>
    </lineage>
</organism>
<evidence type="ECO:0000313" key="1">
    <source>
        <dbReference type="EMBL" id="EHE95131.1"/>
    </source>
</evidence>
<dbReference type="EMBL" id="ADLJ01000057">
    <property type="protein sequence ID" value="EHE95131.1"/>
    <property type="molecule type" value="Genomic_DNA"/>
</dbReference>
<dbReference type="Proteomes" id="UP000003763">
    <property type="component" value="Unassembled WGS sequence"/>
</dbReference>
<evidence type="ECO:0000313" key="2">
    <source>
        <dbReference type="Proteomes" id="UP000003763"/>
    </source>
</evidence>
<sequence>MTGLYTFKVNTVMCCRMRNSRAYYMAGVQLCADCSIADCLDTMLD</sequence>
<dbReference type="AlphaFoldDB" id="G5HTT1"/>
<gene>
    <name evidence="1" type="ORF">HMPREF9469_05993</name>
</gene>